<dbReference type="InterPro" id="IPR034274">
    <property type="entry name" value="ENP1_M14_CPD"/>
</dbReference>
<keyword evidence="5" id="KW-0862">Zinc</keyword>
<dbReference type="GO" id="GO:0005615">
    <property type="term" value="C:extracellular space"/>
    <property type="evidence" value="ECO:0007669"/>
    <property type="project" value="TreeGrafter"/>
</dbReference>
<proteinExistence type="inferred from homology"/>
<evidence type="ECO:0000256" key="5">
    <source>
        <dbReference type="ARBA" id="ARBA00022833"/>
    </source>
</evidence>
<dbReference type="EMBL" id="SKFG01000027">
    <property type="protein sequence ID" value="TCZ74243.1"/>
    <property type="molecule type" value="Genomic_DNA"/>
</dbReference>
<evidence type="ECO:0000256" key="3">
    <source>
        <dbReference type="ARBA" id="ARBA00022670"/>
    </source>
</evidence>
<dbReference type="GO" id="GO:0004181">
    <property type="term" value="F:metallocarboxypeptidase activity"/>
    <property type="evidence" value="ECO:0007669"/>
    <property type="project" value="InterPro"/>
</dbReference>
<gene>
    <name evidence="9" type="ORF">E0485_19855</name>
</gene>
<sequence>MKRGYVMECREIDIYGYEEMHDHLSTLSTQYPILHVESIGSSVLGRPIQVVQMGVGERKIHINAAFHANEWITTPLLMQFIEDCLHCNTTGEQLYGYDVQALLAEAELWLVPMVNPDGVELVVRGRETISDKQLREAVFNWNEQSDDYTGWKANIRGVDLNDQFPAFWEVECERRTVSGPSSRDYGGNAPLTEPEAKAIAAFTQKEEFDVVIALHTQGKEIYWNYRDLECPHAEAYANRLAQVSGYAAIKLTGSDAGYKDWFIQETGRPGFTIELGEGVNPLPISDMQDIYPNMARLLLEAISRSEPQVG</sequence>
<reference evidence="9 10" key="1">
    <citation type="submission" date="2019-03" db="EMBL/GenBank/DDBJ databases">
        <authorList>
            <person name="Kim M.K.M."/>
        </authorList>
    </citation>
    <scope>NUCLEOTIDE SEQUENCE [LARGE SCALE GENOMIC DNA]</scope>
    <source>
        <strain evidence="9 10">18JY21-1</strain>
    </source>
</reference>
<evidence type="ECO:0000313" key="10">
    <source>
        <dbReference type="Proteomes" id="UP000295418"/>
    </source>
</evidence>
<dbReference type="PANTHER" id="PTHR11705:SF143">
    <property type="entry name" value="SLL0236 PROTEIN"/>
    <property type="match status" value="1"/>
</dbReference>
<evidence type="ECO:0000256" key="2">
    <source>
        <dbReference type="ARBA" id="ARBA00005988"/>
    </source>
</evidence>
<evidence type="ECO:0000259" key="8">
    <source>
        <dbReference type="PROSITE" id="PS52035"/>
    </source>
</evidence>
<protein>
    <submittedName>
        <fullName evidence="9">Peptidase M14</fullName>
    </submittedName>
</protein>
<comment type="cofactor">
    <cofactor evidence="1">
        <name>Zn(2+)</name>
        <dbReference type="ChEBI" id="CHEBI:29105"/>
    </cofactor>
</comment>
<dbReference type="PANTHER" id="PTHR11705">
    <property type="entry name" value="PROTEASE FAMILY M14 CARBOXYPEPTIDASE A,B"/>
    <property type="match status" value="1"/>
</dbReference>
<dbReference type="CDD" id="cd06229">
    <property type="entry name" value="M14_Endopeptidase_I"/>
    <property type="match status" value="1"/>
</dbReference>
<dbReference type="GO" id="GO:0006508">
    <property type="term" value="P:proteolysis"/>
    <property type="evidence" value="ECO:0007669"/>
    <property type="project" value="UniProtKB-KW"/>
</dbReference>
<dbReference type="GO" id="GO:0008270">
    <property type="term" value="F:zinc ion binding"/>
    <property type="evidence" value="ECO:0007669"/>
    <property type="project" value="InterPro"/>
</dbReference>
<dbReference type="Proteomes" id="UP000295418">
    <property type="component" value="Unassembled WGS sequence"/>
</dbReference>
<dbReference type="PROSITE" id="PS52035">
    <property type="entry name" value="PEPTIDASE_M14"/>
    <property type="match status" value="1"/>
</dbReference>
<feature type="domain" description="Peptidase M14" evidence="8">
    <location>
        <begin position="13"/>
        <end position="302"/>
    </location>
</feature>
<comment type="similarity">
    <text evidence="2 7">Belongs to the peptidase M14 family.</text>
</comment>
<dbReference type="Gene3D" id="3.40.630.10">
    <property type="entry name" value="Zn peptidases"/>
    <property type="match status" value="1"/>
</dbReference>
<organism evidence="9 10">
    <name type="scientific">Paenibacillus albiflavus</name>
    <dbReference type="NCBI Taxonomy" id="2545760"/>
    <lineage>
        <taxon>Bacteria</taxon>
        <taxon>Bacillati</taxon>
        <taxon>Bacillota</taxon>
        <taxon>Bacilli</taxon>
        <taxon>Bacillales</taxon>
        <taxon>Paenibacillaceae</taxon>
        <taxon>Paenibacillus</taxon>
    </lineage>
</organism>
<dbReference type="AlphaFoldDB" id="A0A4R4E5T7"/>
<name>A0A4R4E5T7_9BACL</name>
<keyword evidence="3" id="KW-0645">Protease</keyword>
<evidence type="ECO:0000256" key="6">
    <source>
        <dbReference type="ARBA" id="ARBA00023049"/>
    </source>
</evidence>
<dbReference type="PRINTS" id="PR00765">
    <property type="entry name" value="CRBOXYPTASEA"/>
</dbReference>
<evidence type="ECO:0000256" key="7">
    <source>
        <dbReference type="PROSITE-ProRule" id="PRU01379"/>
    </source>
</evidence>
<keyword evidence="4" id="KW-0378">Hydrolase</keyword>
<dbReference type="SMART" id="SM00631">
    <property type="entry name" value="Zn_pept"/>
    <property type="match status" value="1"/>
</dbReference>
<evidence type="ECO:0000313" key="9">
    <source>
        <dbReference type="EMBL" id="TCZ74243.1"/>
    </source>
</evidence>
<dbReference type="InterPro" id="IPR000834">
    <property type="entry name" value="Peptidase_M14"/>
</dbReference>
<keyword evidence="10" id="KW-1185">Reference proteome</keyword>
<dbReference type="Pfam" id="PF00246">
    <property type="entry name" value="Peptidase_M14"/>
    <property type="match status" value="1"/>
</dbReference>
<keyword evidence="6" id="KW-0482">Metalloprotease</keyword>
<feature type="active site" description="Proton donor/acceptor" evidence="7">
    <location>
        <position position="274"/>
    </location>
</feature>
<evidence type="ECO:0000256" key="1">
    <source>
        <dbReference type="ARBA" id="ARBA00001947"/>
    </source>
</evidence>
<dbReference type="SUPFAM" id="SSF53187">
    <property type="entry name" value="Zn-dependent exopeptidases"/>
    <property type="match status" value="1"/>
</dbReference>
<comment type="caution">
    <text evidence="9">The sequence shown here is derived from an EMBL/GenBank/DDBJ whole genome shotgun (WGS) entry which is preliminary data.</text>
</comment>
<dbReference type="OrthoDB" id="9802862at2"/>
<evidence type="ECO:0000256" key="4">
    <source>
        <dbReference type="ARBA" id="ARBA00022801"/>
    </source>
</evidence>
<accession>A0A4R4E5T7</accession>